<name>A0A8S5SBC9_9CAUD</name>
<reference evidence="2" key="1">
    <citation type="journal article" date="2021" name="Proc. Natl. Acad. Sci. U.S.A.">
        <title>A Catalog of Tens of Thousands of Viruses from Human Metagenomes Reveals Hidden Associations with Chronic Diseases.</title>
        <authorList>
            <person name="Tisza M.J."/>
            <person name="Buck C.B."/>
        </authorList>
    </citation>
    <scope>NUCLEOTIDE SEQUENCE</scope>
    <source>
        <strain evidence="2">CtgaY24</strain>
    </source>
</reference>
<protein>
    <submittedName>
        <fullName evidence="2">Repressor domain protein</fullName>
    </submittedName>
</protein>
<feature type="domain" description="Bro-N" evidence="1">
    <location>
        <begin position="1"/>
        <end position="108"/>
    </location>
</feature>
<organism evidence="2">
    <name type="scientific">Siphoviridae sp. ctgaY24</name>
    <dbReference type="NCBI Taxonomy" id="2827911"/>
    <lineage>
        <taxon>Viruses</taxon>
        <taxon>Duplodnaviria</taxon>
        <taxon>Heunggongvirae</taxon>
        <taxon>Uroviricota</taxon>
        <taxon>Caudoviricetes</taxon>
    </lineage>
</organism>
<proteinExistence type="predicted"/>
<dbReference type="Pfam" id="PF02498">
    <property type="entry name" value="Bro-N"/>
    <property type="match status" value="1"/>
</dbReference>
<dbReference type="EMBL" id="BK032562">
    <property type="protein sequence ID" value="DAF47975.1"/>
    <property type="molecule type" value="Genomic_DNA"/>
</dbReference>
<dbReference type="PANTHER" id="PTHR36180">
    <property type="entry name" value="DNA-BINDING PROTEIN-RELATED-RELATED"/>
    <property type="match status" value="1"/>
</dbReference>
<dbReference type="InterPro" id="IPR005039">
    <property type="entry name" value="Ant_C"/>
</dbReference>
<dbReference type="PANTHER" id="PTHR36180:SF2">
    <property type="entry name" value="BRO FAMILY PROTEIN"/>
    <property type="match status" value="1"/>
</dbReference>
<dbReference type="Pfam" id="PF03374">
    <property type="entry name" value="ANT"/>
    <property type="match status" value="1"/>
</dbReference>
<dbReference type="PROSITE" id="PS51750">
    <property type="entry name" value="BRO_N"/>
    <property type="match status" value="1"/>
</dbReference>
<sequence length="259" mass="29396">MDGIKTFKNKEFGTVRTIVKDGEPWFVGKDVAEILGYSNTRDSISRHVDTDDKTSVVIPDSGSNYRSKATIINESGLYSLILGSKLPKAKTFKRWVTSEVLPTIRKTGGYVANDEMFINTYLPNADAQTRELFRLNLSTIRQLNNKIEQDKPLVDFASHIQTSEDCISMNDMAKLATKNGIKIGRTRLFNFLREKKVLGCKDGHKNMPYQRYIDTQPWFQLKESSYIQNGEVRIGLTPMVTPKGQSGIIRMLRKCNTTN</sequence>
<accession>A0A8S5SBC9</accession>
<evidence type="ECO:0000259" key="1">
    <source>
        <dbReference type="PROSITE" id="PS51750"/>
    </source>
</evidence>
<evidence type="ECO:0000313" key="2">
    <source>
        <dbReference type="EMBL" id="DAF47975.1"/>
    </source>
</evidence>
<dbReference type="SMART" id="SM01040">
    <property type="entry name" value="Bro-N"/>
    <property type="match status" value="1"/>
</dbReference>
<dbReference type="InterPro" id="IPR003497">
    <property type="entry name" value="BRO_N_domain"/>
</dbReference>
<dbReference type="GO" id="GO:0003677">
    <property type="term" value="F:DNA binding"/>
    <property type="evidence" value="ECO:0007669"/>
    <property type="project" value="InterPro"/>
</dbReference>